<feature type="compositionally biased region" description="Polar residues" evidence="2">
    <location>
        <begin position="1007"/>
        <end position="1018"/>
    </location>
</feature>
<feature type="region of interest" description="Disordered" evidence="2">
    <location>
        <begin position="871"/>
        <end position="890"/>
    </location>
</feature>
<dbReference type="GO" id="GO:0005546">
    <property type="term" value="F:phosphatidylinositol-4,5-bisphosphate binding"/>
    <property type="evidence" value="ECO:0007669"/>
    <property type="project" value="TreeGrafter"/>
</dbReference>
<dbReference type="Pfam" id="PF02209">
    <property type="entry name" value="VHP"/>
    <property type="match status" value="1"/>
</dbReference>
<evidence type="ECO:0000313" key="4">
    <source>
        <dbReference type="Proteomes" id="UP000887566"/>
    </source>
</evidence>
<organism evidence="4 5">
    <name type="scientific">Plectus sambesii</name>
    <dbReference type="NCBI Taxonomy" id="2011161"/>
    <lineage>
        <taxon>Eukaryota</taxon>
        <taxon>Metazoa</taxon>
        <taxon>Ecdysozoa</taxon>
        <taxon>Nematoda</taxon>
        <taxon>Chromadorea</taxon>
        <taxon>Plectida</taxon>
        <taxon>Plectina</taxon>
        <taxon>Plectoidea</taxon>
        <taxon>Plectidae</taxon>
        <taxon>Plectus</taxon>
    </lineage>
</organism>
<dbReference type="GO" id="GO:0015629">
    <property type="term" value="C:actin cytoskeleton"/>
    <property type="evidence" value="ECO:0007669"/>
    <property type="project" value="TreeGrafter"/>
</dbReference>
<dbReference type="InterPro" id="IPR003128">
    <property type="entry name" value="Villin_headpiece"/>
</dbReference>
<feature type="region of interest" description="Disordered" evidence="2">
    <location>
        <begin position="1003"/>
        <end position="1037"/>
    </location>
</feature>
<dbReference type="PANTHER" id="PTHR11977">
    <property type="entry name" value="VILLIN"/>
    <property type="match status" value="1"/>
</dbReference>
<feature type="compositionally biased region" description="Polar residues" evidence="2">
    <location>
        <begin position="545"/>
        <end position="567"/>
    </location>
</feature>
<reference evidence="5" key="1">
    <citation type="submission" date="2022-11" db="UniProtKB">
        <authorList>
            <consortium name="WormBaseParasite"/>
        </authorList>
    </citation>
    <scope>IDENTIFICATION</scope>
</reference>
<feature type="domain" description="HP" evidence="3">
    <location>
        <begin position="2324"/>
        <end position="2387"/>
    </location>
</feature>
<feature type="compositionally biased region" description="Polar residues" evidence="2">
    <location>
        <begin position="494"/>
        <end position="514"/>
    </location>
</feature>
<feature type="compositionally biased region" description="Polar residues" evidence="2">
    <location>
        <begin position="1196"/>
        <end position="1205"/>
    </location>
</feature>
<dbReference type="Proteomes" id="UP000887566">
    <property type="component" value="Unplaced"/>
</dbReference>
<feature type="compositionally biased region" description="Polar residues" evidence="2">
    <location>
        <begin position="384"/>
        <end position="393"/>
    </location>
</feature>
<evidence type="ECO:0000256" key="1">
    <source>
        <dbReference type="ARBA" id="ARBA00008418"/>
    </source>
</evidence>
<feature type="compositionally biased region" description="Basic and acidic residues" evidence="2">
    <location>
        <begin position="192"/>
        <end position="207"/>
    </location>
</feature>
<feature type="region of interest" description="Disordered" evidence="2">
    <location>
        <begin position="1079"/>
        <end position="1104"/>
    </location>
</feature>
<dbReference type="GO" id="GO:0008154">
    <property type="term" value="P:actin polymerization or depolymerization"/>
    <property type="evidence" value="ECO:0007669"/>
    <property type="project" value="TreeGrafter"/>
</dbReference>
<sequence>MDHQSVPPSKYLEERRKTYDLSWNWSPLYGSNGTSPNTACSIVQLGRAAKQKLMMDRHAVSLPESNRDRSVNNPLQAKDAVKLIKETIPAGAVLPVTLMATVHSPRALRRRRREIELEARRLATADFSSSDSSPPRESSDDARPAPMLLRTKALSASPSQQHQHQTEDQRRDRRKQRRSYRQYIRDKRSRSREKARAASADRHRFVDDQSLDGSSLSQVHWKVHKMPQGMSATSESLQDLPDASQQRLDKAQQRLSWINKSLAESAAPSNKQVRNNSIPTSVTLVGRYEPPSSSSQPSNQMAILSQSIHGSLTRNNQSNSASQLHSQTMELLPFVDALAGGQQRKTDSTPALTQTAPRGAAPLQQQQQQQHQQQHQQQQQQHQSRSSQESSPLDTIPVKETPTTRRSVLKISENSAFRPIQPADVTPPPPAIVSAAAPVSVLPTASPYQSAQVVVLPSARLSRSQAQKAPAANAPKEEPIYVSVKDVTRHVPDQTPSRLKTSSVAESAPMSTSRVLPAKNKRPPAVSTQAKSYEEQSRTMEISPGVSSGYSGQSGAPKSSLVKSRSTVVAKPQVGSAAIENARDSYVPTTPATDSTTTSQAQPYVARPPPQDESNLERWRARKRSMETSRKDLTVPDRKPADNRVPLLRSRTSENLSHPSSNVSPSAFQPSPRATIVSDASLPSSTPAQSTGVRPGPITQDPNASNRDSHSQQKPKISFRRQIALEESPEPIQKRTDASPLRAQQQEEPGSDKSAPRSWFVTPSRLNASASAEGVAAAAWKQRDLVSVSPRPPIAPPEFVSAGSVLHSADSLQSADSSRAPTYMMGAHNGKLDLHKPTDGRQLAGEVAYYDYPAHSMSDNVQVLSMLPMQPSPATPERRPGDSLTAMSNSTSPSLALLSSQNVSNKAQLFERRAQQEELDRMRSFGVHYQSLGTPTAVRRHPSAVNQRAKTIQIGDYHPVAFSSPEAARKYHNAPQHRQEDINANYFHAGAQPLPQHAVIARGPADSPQQLPTDSDTSVGGGSASSRRLQRFGGQAQRATIGVVQPEPAGLESRVAEKTRLFEARTTDKPLERRTWRRRVGGPDAARFQTQPVTQDGGGELVTDSSSIVGASSVEELAAASINFKRSVVEGGSSGGGGSGGGSARGPNDSAGSYRRSPSKEAVSASSTPAVKRSLLHPTARGLPVELTESSDESLSRQSQYNSGAATEVQRRREARLKRRGAGVHESFESISGPTRIGGGGEATLGIYQVAAAPRSVTQPIFIKPPAPIMATDMQTSPSIAARLTALQKNGSDEWKQRVKKDEMLPVILRQKNNVETPESRNSIVKERMSKLIDSSGQWQNRVADKDTEELTVNGKLERAGLIVKLTATPTNRRTNDKIVGVSDEDRSAKRLSPPPKKATVTKTDVAVPKSLDEGFSEFYPTPMQTDDYVAPIDTAARMWQFQKASTKASANSIRRLCKQMTILGVAKNVRPPRRQTKASRNPVKALAERNEVQDSYTDTQSAVNVALRRAKADAPTVTPQRPLTMISLNAITTPGNRGSQLADEAIRALSQKEDFSNVRLKRPDLAKTPGQAVEMKPHNDLMLIQVRGRKFVDLRLVKPAFDSLHGCACFILVNSENVFLFDGRFSGVLEKAKAREIAGFIVETHDLGCRNASRVVELDEEVLRATNDNRSPFWNLIGQGKPRSVQEVRVPADLDEEDRFEDIVCAMTKVYEVNPSGALTLRSEFSGQQLRHSILQSDKVLVFDFGVEVYVWCGRNASLELKKTAQDLAREHFSKPFGGVAPSRIFGSDFAMAGERRPEWCLVGEVKERMETCLFRAKFIDWPEVAALRSVMIKASTMQATPLGEPIDPAAAKRKKMILALKDPSTIEMTPEVLGIDLVDRHRKEPDLVLEDTSLGRGREVTVHGDSSRFEVFTEETKMWRVVTDGQQPVEVVGNSFGQFFSEECFVIRWQYRVSYDAKAMGGGESKHKNETGRSRAVYFYWIGADSPRSLQGACALAVRDLDTERHPHVRVSQGLEPPAFLNLFKGHMVAHNGRQLNSTNTSQRLEVRLFAVLGGPFPSEACLCQVDANAGRSLRSQGAFLFVCSSPASITVWAGSLCSSKLRETAQKLGAHLAEQLPPEFNFAAKPSVRLCLEGQDPGNLFPKDVTIPRPLDFDNRDTIRLMRITTSGGNQFGAVEAVSSWYSAKMPAAFPYEQDDLYGASQPATFLIDQTSRLWVWEGYIDGDDQDEAVMHKMRLQRDEAVMHKMRLQRVFALKLAASYWKARHEDSDKKPSKVVFAGLEPTEFKALFPVWVDQEEAALWSKKNGRKEGEALDLGSMLEELTLSTYPVERLRRKPLPEGVDGSKLESYLSDPDFERFFGMSKAIFYDLPQWKQLRLKKELNFF</sequence>
<name>A0A914XD61_9BILA</name>
<dbReference type="PANTHER" id="PTHR11977:SF45">
    <property type="entry name" value="SUPERVILLIN"/>
    <property type="match status" value="1"/>
</dbReference>
<feature type="region of interest" description="Disordered" evidence="2">
    <location>
        <begin position="125"/>
        <end position="144"/>
    </location>
</feature>
<dbReference type="GO" id="GO:0051016">
    <property type="term" value="P:barbed-end actin filament capping"/>
    <property type="evidence" value="ECO:0007669"/>
    <property type="project" value="TreeGrafter"/>
</dbReference>
<proteinExistence type="inferred from homology"/>
<dbReference type="SUPFAM" id="SSF55753">
    <property type="entry name" value="Actin depolymerizing proteins"/>
    <property type="match status" value="3"/>
</dbReference>
<dbReference type="InterPro" id="IPR007122">
    <property type="entry name" value="Villin/Gelsolin"/>
</dbReference>
<dbReference type="GO" id="GO:0005737">
    <property type="term" value="C:cytoplasm"/>
    <property type="evidence" value="ECO:0007669"/>
    <property type="project" value="TreeGrafter"/>
</dbReference>
<feature type="region of interest" description="Disordered" evidence="2">
    <location>
        <begin position="463"/>
        <end position="759"/>
    </location>
</feature>
<evidence type="ECO:0000259" key="3">
    <source>
        <dbReference type="PROSITE" id="PS51089"/>
    </source>
</evidence>
<dbReference type="SMART" id="SM00262">
    <property type="entry name" value="GEL"/>
    <property type="match status" value="3"/>
</dbReference>
<dbReference type="InterPro" id="IPR007123">
    <property type="entry name" value="Gelsolin-like_dom"/>
</dbReference>
<dbReference type="WBParaSite" id="PSAMB.scaffold750size42006.g8547.t1">
    <property type="protein sequence ID" value="PSAMB.scaffold750size42006.g8547.t1"/>
    <property type="gene ID" value="PSAMB.scaffold750size42006.g8547"/>
</dbReference>
<feature type="compositionally biased region" description="Low complexity" evidence="2">
    <location>
        <begin position="588"/>
        <end position="602"/>
    </location>
</feature>
<feature type="region of interest" description="Disordered" evidence="2">
    <location>
        <begin position="1131"/>
        <end position="1240"/>
    </location>
</feature>
<dbReference type="Pfam" id="PF00626">
    <property type="entry name" value="Gelsolin"/>
    <property type="match status" value="1"/>
</dbReference>
<dbReference type="InterPro" id="IPR036886">
    <property type="entry name" value="Villin_headpiece_dom_sf"/>
</dbReference>
<dbReference type="GO" id="GO:0051014">
    <property type="term" value="P:actin filament severing"/>
    <property type="evidence" value="ECO:0007669"/>
    <property type="project" value="TreeGrafter"/>
</dbReference>
<dbReference type="PROSITE" id="PS51089">
    <property type="entry name" value="HP"/>
    <property type="match status" value="1"/>
</dbReference>
<evidence type="ECO:0000313" key="5">
    <source>
        <dbReference type="WBParaSite" id="PSAMB.scaffold750size42006.g8547.t1"/>
    </source>
</evidence>
<dbReference type="Gene3D" id="1.10.950.10">
    <property type="entry name" value="Villin headpiece domain"/>
    <property type="match status" value="1"/>
</dbReference>
<feature type="compositionally biased region" description="Low complexity" evidence="2">
    <location>
        <begin position="465"/>
        <end position="474"/>
    </location>
</feature>
<feature type="compositionally biased region" description="Basic residues" evidence="2">
    <location>
        <begin position="1213"/>
        <end position="1222"/>
    </location>
</feature>
<feature type="compositionally biased region" description="Low complexity" evidence="2">
    <location>
        <begin position="364"/>
        <end position="383"/>
    </location>
</feature>
<dbReference type="SUPFAM" id="SSF47050">
    <property type="entry name" value="VHP, Villin headpiece domain"/>
    <property type="match status" value="1"/>
</dbReference>
<accession>A0A914XD61</accession>
<dbReference type="InterPro" id="IPR029006">
    <property type="entry name" value="ADF-H/Gelsolin-like_dom_sf"/>
</dbReference>
<feature type="region of interest" description="Disordered" evidence="2">
    <location>
        <begin position="228"/>
        <end position="251"/>
    </location>
</feature>
<feature type="region of interest" description="Disordered" evidence="2">
    <location>
        <begin position="1375"/>
        <end position="1404"/>
    </location>
</feature>
<keyword evidence="4" id="KW-1185">Reference proteome</keyword>
<feature type="compositionally biased region" description="Basic and acidic residues" evidence="2">
    <location>
        <begin position="615"/>
        <end position="642"/>
    </location>
</feature>
<feature type="compositionally biased region" description="Polar residues" evidence="2">
    <location>
        <begin position="653"/>
        <end position="669"/>
    </location>
</feature>
<dbReference type="Gene3D" id="3.40.20.10">
    <property type="entry name" value="Severin"/>
    <property type="match status" value="4"/>
</dbReference>
<feature type="compositionally biased region" description="Polar residues" evidence="2">
    <location>
        <begin position="681"/>
        <end position="692"/>
    </location>
</feature>
<feature type="compositionally biased region" description="Polar residues" evidence="2">
    <location>
        <begin position="154"/>
        <end position="163"/>
    </location>
</feature>
<feature type="region of interest" description="Disordered" evidence="2">
    <location>
        <begin position="341"/>
        <end position="407"/>
    </location>
</feature>
<feature type="region of interest" description="Disordered" evidence="2">
    <location>
        <begin position="153"/>
        <end position="214"/>
    </location>
</feature>
<comment type="similarity">
    <text evidence="1">Belongs to the villin/gelsolin family.</text>
</comment>
<evidence type="ECO:0000256" key="2">
    <source>
        <dbReference type="SAM" id="MobiDB-lite"/>
    </source>
</evidence>
<protein>
    <submittedName>
        <fullName evidence="5">HP domain-containing protein</fullName>
    </submittedName>
</protein>
<feature type="compositionally biased region" description="Gly residues" evidence="2">
    <location>
        <begin position="1132"/>
        <end position="1144"/>
    </location>
</feature>
<dbReference type="GO" id="GO:0051015">
    <property type="term" value="F:actin filament binding"/>
    <property type="evidence" value="ECO:0007669"/>
    <property type="project" value="InterPro"/>
</dbReference>
<dbReference type="SMART" id="SM00153">
    <property type="entry name" value="VHP"/>
    <property type="match status" value="1"/>
</dbReference>